<evidence type="ECO:0000256" key="4">
    <source>
        <dbReference type="ARBA" id="ARBA00022581"/>
    </source>
</evidence>
<dbReference type="PANTHER" id="PTHR32080:SF3">
    <property type="entry name" value="PLASMODESMATA-LOCATED PROTEIN 7"/>
    <property type="match status" value="1"/>
</dbReference>
<feature type="chain" id="PRO_5042117041" description="Gnk2-homologous domain-containing protein" evidence="15">
    <location>
        <begin position="23"/>
        <end position="284"/>
    </location>
</feature>
<comment type="similarity">
    <text evidence="13">Belongs to the cysteine-rich repeat secretory protein family. Plasmodesmata-located proteins (PDLD) subfamily.</text>
</comment>
<evidence type="ECO:0000313" key="18">
    <source>
        <dbReference type="Proteomes" id="UP001279734"/>
    </source>
</evidence>
<dbReference type="Pfam" id="PF01657">
    <property type="entry name" value="Stress-antifung"/>
    <property type="match status" value="2"/>
</dbReference>
<comment type="caution">
    <text evidence="17">The sequence shown here is derived from an EMBL/GenBank/DDBJ whole genome shotgun (WGS) entry which is preliminary data.</text>
</comment>
<feature type="domain" description="Gnk2-homologous" evidence="16">
    <location>
        <begin position="137"/>
        <end position="235"/>
    </location>
</feature>
<dbReference type="GO" id="GO:0009506">
    <property type="term" value="C:plasmodesma"/>
    <property type="evidence" value="ECO:0007669"/>
    <property type="project" value="UniProtKB-SubCell"/>
</dbReference>
<keyword evidence="2" id="KW-0813">Transport</keyword>
<name>A0AAD3TC45_NEPGR</name>
<keyword evidence="10 14" id="KW-0472">Membrane</keyword>
<accession>A0AAD3TC45</accession>
<evidence type="ECO:0000256" key="12">
    <source>
        <dbReference type="ARBA" id="ARBA00024184"/>
    </source>
</evidence>
<keyword evidence="7" id="KW-0677">Repeat</keyword>
<evidence type="ECO:0000256" key="9">
    <source>
        <dbReference type="ARBA" id="ARBA00022989"/>
    </source>
</evidence>
<evidence type="ECO:0000256" key="8">
    <source>
        <dbReference type="ARBA" id="ARBA00022949"/>
    </source>
</evidence>
<evidence type="ECO:0000313" key="17">
    <source>
        <dbReference type="EMBL" id="GMH26830.1"/>
    </source>
</evidence>
<keyword evidence="5 14" id="KW-0812">Transmembrane</keyword>
<evidence type="ECO:0000256" key="13">
    <source>
        <dbReference type="ARBA" id="ARBA00038393"/>
    </source>
</evidence>
<feature type="signal peptide" evidence="15">
    <location>
        <begin position="1"/>
        <end position="22"/>
    </location>
</feature>
<organism evidence="17 18">
    <name type="scientific">Nepenthes gracilis</name>
    <name type="common">Slender pitcher plant</name>
    <dbReference type="NCBI Taxonomy" id="150966"/>
    <lineage>
        <taxon>Eukaryota</taxon>
        <taxon>Viridiplantae</taxon>
        <taxon>Streptophyta</taxon>
        <taxon>Embryophyta</taxon>
        <taxon>Tracheophyta</taxon>
        <taxon>Spermatophyta</taxon>
        <taxon>Magnoliopsida</taxon>
        <taxon>eudicotyledons</taxon>
        <taxon>Gunneridae</taxon>
        <taxon>Pentapetalae</taxon>
        <taxon>Caryophyllales</taxon>
        <taxon>Nepenthaceae</taxon>
        <taxon>Nepenthes</taxon>
    </lineage>
</organism>
<comment type="subcellular location">
    <subcellularLocation>
        <location evidence="12">Cell junction</location>
        <location evidence="12">Plasmodesma</location>
    </subcellularLocation>
    <subcellularLocation>
        <location evidence="1">Cell membrane</location>
        <topology evidence="1">Single-pass type I membrane protein</topology>
    </subcellularLocation>
</comment>
<proteinExistence type="inferred from homology"/>
<dbReference type="PANTHER" id="PTHR32080">
    <property type="entry name" value="ANTIFUNGAL PROTEIN GINKBILOBIN-2-LIKE"/>
    <property type="match status" value="1"/>
</dbReference>
<evidence type="ECO:0000256" key="3">
    <source>
        <dbReference type="ARBA" id="ARBA00022475"/>
    </source>
</evidence>
<reference evidence="17" key="1">
    <citation type="submission" date="2023-05" db="EMBL/GenBank/DDBJ databases">
        <title>Nepenthes gracilis genome sequencing.</title>
        <authorList>
            <person name="Fukushima K."/>
        </authorList>
    </citation>
    <scope>NUCLEOTIDE SEQUENCE</scope>
    <source>
        <strain evidence="17">SING2019-196</strain>
    </source>
</reference>
<evidence type="ECO:0000256" key="1">
    <source>
        <dbReference type="ARBA" id="ARBA00004251"/>
    </source>
</evidence>
<keyword evidence="4" id="KW-0945">Host-virus interaction</keyword>
<keyword evidence="6 15" id="KW-0732">Signal</keyword>
<evidence type="ECO:0000259" key="16">
    <source>
        <dbReference type="PROSITE" id="PS51473"/>
    </source>
</evidence>
<evidence type="ECO:0000256" key="11">
    <source>
        <dbReference type="ARBA" id="ARBA00023157"/>
    </source>
</evidence>
<protein>
    <recommendedName>
        <fullName evidence="16">Gnk2-homologous domain-containing protein</fullName>
    </recommendedName>
</protein>
<keyword evidence="9 14" id="KW-1133">Transmembrane helix</keyword>
<feature type="transmembrane region" description="Helical" evidence="14">
    <location>
        <begin position="255"/>
        <end position="279"/>
    </location>
</feature>
<dbReference type="Proteomes" id="UP001279734">
    <property type="component" value="Unassembled WGS sequence"/>
</dbReference>
<feature type="domain" description="Gnk2-homologous" evidence="16">
    <location>
        <begin position="28"/>
        <end position="132"/>
    </location>
</feature>
<evidence type="ECO:0000256" key="7">
    <source>
        <dbReference type="ARBA" id="ARBA00022737"/>
    </source>
</evidence>
<dbReference type="GO" id="GO:0005886">
    <property type="term" value="C:plasma membrane"/>
    <property type="evidence" value="ECO:0007669"/>
    <property type="project" value="UniProtKB-SubCell"/>
</dbReference>
<evidence type="ECO:0000256" key="10">
    <source>
        <dbReference type="ARBA" id="ARBA00023136"/>
    </source>
</evidence>
<dbReference type="AlphaFoldDB" id="A0AAD3TC45"/>
<dbReference type="EMBL" id="BSYO01000032">
    <property type="protein sequence ID" value="GMH26830.1"/>
    <property type="molecule type" value="Genomic_DNA"/>
</dbReference>
<evidence type="ECO:0000256" key="6">
    <source>
        <dbReference type="ARBA" id="ARBA00022729"/>
    </source>
</evidence>
<evidence type="ECO:0000256" key="15">
    <source>
        <dbReference type="SAM" id="SignalP"/>
    </source>
</evidence>
<evidence type="ECO:0000256" key="2">
    <source>
        <dbReference type="ARBA" id="ARBA00022448"/>
    </source>
</evidence>
<evidence type="ECO:0000256" key="5">
    <source>
        <dbReference type="ARBA" id="ARBA00022692"/>
    </source>
</evidence>
<keyword evidence="8" id="KW-0965">Cell junction</keyword>
<dbReference type="FunFam" id="3.30.430.20:FF:000001">
    <property type="entry name" value="cysteine-rich repeat secretory protein 3"/>
    <property type="match status" value="1"/>
</dbReference>
<evidence type="ECO:0000256" key="14">
    <source>
        <dbReference type="SAM" id="Phobius"/>
    </source>
</evidence>
<keyword evidence="11" id="KW-1015">Disulfide bond</keyword>
<gene>
    <name evidence="17" type="ORF">Nepgr_028673</name>
</gene>
<dbReference type="InterPro" id="IPR051378">
    <property type="entry name" value="Cell2Cell_Antifungal"/>
</dbReference>
<keyword evidence="3" id="KW-1003">Cell membrane</keyword>
<dbReference type="PROSITE" id="PS51473">
    <property type="entry name" value="GNK2"/>
    <property type="match status" value="2"/>
</dbReference>
<dbReference type="InterPro" id="IPR002902">
    <property type="entry name" value="GNK2"/>
</dbReference>
<dbReference type="InterPro" id="IPR038408">
    <property type="entry name" value="GNK2_sf"/>
</dbReference>
<dbReference type="Gene3D" id="3.30.430.20">
    <property type="entry name" value="Gnk2 domain, C-X8-C-X2-C motif"/>
    <property type="match status" value="2"/>
</dbReference>
<keyword evidence="18" id="KW-1185">Reference proteome</keyword>
<sequence length="284" mass="29765">MATSSAISALSLYIVIAAVGSASQPPADTFVYGGCSQAKYNPNSTYESNLNSLLTSLVNSATYSSYNKFTVIGPTEQDVIYGLYQCRGDLSMPDCATCIAHSVSRLGSLCPESCGGTAQLEGCFVKFDNASFLGVEDKGVLYRRCGPSIGYDARRITGRDAMLAALASGDGGSYYRVGGSGEVQGMAQCAGDLSVDQCRDCIGEAVGRLKSDCGTAELGEMYLGKCYAKYTIGGALSYSNFRKGSSKNQLGIKTFALIIGLLAGIVLLIVFLTFLCRVFGGSGK</sequence>
<dbReference type="CDD" id="cd23509">
    <property type="entry name" value="Gnk2-like"/>
    <property type="match status" value="2"/>
</dbReference>